<keyword evidence="9" id="KW-0159">Chromosome partition</keyword>
<evidence type="ECO:0000256" key="1">
    <source>
        <dbReference type="ARBA" id="ARBA00004123"/>
    </source>
</evidence>
<dbReference type="AlphaFoldDB" id="J4H4C4"/>
<keyword evidence="17" id="KW-1185">Reference proteome</keyword>
<comment type="similarity">
    <text evidence="4">Belongs to the DASH complex DAM1 family.</text>
</comment>
<evidence type="ECO:0000256" key="15">
    <source>
        <dbReference type="SAM" id="MobiDB-lite"/>
    </source>
</evidence>
<dbReference type="GO" id="GO:0044732">
    <property type="term" value="C:mitotic spindle pole body"/>
    <property type="evidence" value="ECO:0007669"/>
    <property type="project" value="TreeGrafter"/>
</dbReference>
<feature type="compositionally biased region" description="Polar residues" evidence="15">
    <location>
        <begin position="136"/>
        <end position="146"/>
    </location>
</feature>
<keyword evidence="8" id="KW-0493">Microtubule</keyword>
<keyword evidence="7" id="KW-0963">Cytoplasm</keyword>
<evidence type="ECO:0000256" key="10">
    <source>
        <dbReference type="ARBA" id="ARBA00022838"/>
    </source>
</evidence>
<keyword evidence="6" id="KW-0158">Chromosome</keyword>
<feature type="region of interest" description="Disordered" evidence="15">
    <location>
        <begin position="120"/>
        <end position="181"/>
    </location>
</feature>
<keyword evidence="10" id="KW-0995">Kinetochore</keyword>
<evidence type="ECO:0000256" key="4">
    <source>
        <dbReference type="ARBA" id="ARBA00010073"/>
    </source>
</evidence>
<keyword evidence="13" id="KW-0137">Centromere</keyword>
<dbReference type="Proteomes" id="UP000006352">
    <property type="component" value="Unassembled WGS sequence"/>
</dbReference>
<dbReference type="Pfam" id="PF08653">
    <property type="entry name" value="DASH_Dam1"/>
    <property type="match status" value="1"/>
</dbReference>
<keyword evidence="12" id="KW-0539">Nucleus</keyword>
<dbReference type="GO" id="GO:1990758">
    <property type="term" value="P:mitotic sister chromatid biorientation"/>
    <property type="evidence" value="ECO:0007669"/>
    <property type="project" value="TreeGrafter"/>
</dbReference>
<dbReference type="RefSeq" id="XP_012184032.1">
    <property type="nucleotide sequence ID" value="XM_012328642.1"/>
</dbReference>
<evidence type="ECO:0000256" key="8">
    <source>
        <dbReference type="ARBA" id="ARBA00022701"/>
    </source>
</evidence>
<evidence type="ECO:0000256" key="12">
    <source>
        <dbReference type="ARBA" id="ARBA00023242"/>
    </source>
</evidence>
<evidence type="ECO:0000256" key="3">
    <source>
        <dbReference type="ARBA" id="ARBA00004629"/>
    </source>
</evidence>
<evidence type="ECO:0000313" key="16">
    <source>
        <dbReference type="EMBL" id="CCM04749.1"/>
    </source>
</evidence>
<comment type="subcellular location">
    <subcellularLocation>
        <location evidence="3">Chromosome</location>
        <location evidence="3">Centromere</location>
        <location evidence="3">Kinetochore</location>
    </subcellularLocation>
    <subcellularLocation>
        <location evidence="2">Cytoplasm</location>
        <location evidence="2">Cytoskeleton</location>
        <location evidence="2">Spindle</location>
    </subcellularLocation>
    <subcellularLocation>
        <location evidence="1">Nucleus</location>
    </subcellularLocation>
</comment>
<evidence type="ECO:0000256" key="9">
    <source>
        <dbReference type="ARBA" id="ARBA00022829"/>
    </source>
</evidence>
<organism evidence="16 17">
    <name type="scientific">Fibroporia radiculosa</name>
    <dbReference type="NCBI Taxonomy" id="599839"/>
    <lineage>
        <taxon>Eukaryota</taxon>
        <taxon>Fungi</taxon>
        <taxon>Dikarya</taxon>
        <taxon>Basidiomycota</taxon>
        <taxon>Agaricomycotina</taxon>
        <taxon>Agaricomycetes</taxon>
        <taxon>Polyporales</taxon>
        <taxon>Fibroporiaceae</taxon>
        <taxon>Fibroporia</taxon>
    </lineage>
</organism>
<feature type="compositionally biased region" description="Basic residues" evidence="15">
    <location>
        <begin position="169"/>
        <end position="180"/>
    </location>
</feature>
<dbReference type="InterPro" id="IPR013962">
    <property type="entry name" value="DASH_Dam1"/>
</dbReference>
<dbReference type="GeneID" id="24099660"/>
<dbReference type="GO" id="GO:0042729">
    <property type="term" value="C:DASH complex"/>
    <property type="evidence" value="ECO:0007669"/>
    <property type="project" value="InterPro"/>
</dbReference>
<dbReference type="PANTHER" id="PTHR28113">
    <property type="entry name" value="DASH COMPLEX SUBUNIT DAM1"/>
    <property type="match status" value="1"/>
</dbReference>
<gene>
    <name evidence="16" type="ORF">FIBRA_06939</name>
</gene>
<dbReference type="GO" id="GO:1990537">
    <property type="term" value="C:mitotic spindle polar microtubule"/>
    <property type="evidence" value="ECO:0007669"/>
    <property type="project" value="TreeGrafter"/>
</dbReference>
<evidence type="ECO:0000256" key="14">
    <source>
        <dbReference type="ARBA" id="ARBA00030453"/>
    </source>
</evidence>
<dbReference type="InParanoid" id="J4H4C4"/>
<evidence type="ECO:0000256" key="6">
    <source>
        <dbReference type="ARBA" id="ARBA00022454"/>
    </source>
</evidence>
<keyword evidence="11" id="KW-0206">Cytoskeleton</keyword>
<evidence type="ECO:0000313" key="17">
    <source>
        <dbReference type="Proteomes" id="UP000006352"/>
    </source>
</evidence>
<dbReference type="HOGENOM" id="CLU_066250_0_0_1"/>
<evidence type="ECO:0000256" key="11">
    <source>
        <dbReference type="ARBA" id="ARBA00023212"/>
    </source>
</evidence>
<evidence type="ECO:0000256" key="2">
    <source>
        <dbReference type="ARBA" id="ARBA00004186"/>
    </source>
</evidence>
<name>J4H4C4_9APHY</name>
<evidence type="ECO:0000256" key="13">
    <source>
        <dbReference type="ARBA" id="ARBA00023328"/>
    </source>
</evidence>
<evidence type="ECO:0000256" key="7">
    <source>
        <dbReference type="ARBA" id="ARBA00022490"/>
    </source>
</evidence>
<reference evidence="16 17" key="1">
    <citation type="journal article" date="2012" name="Appl. Environ. Microbiol.">
        <title>Short-read sequencing for genomic analysis of the brown rot fungus Fibroporia radiculosa.</title>
        <authorList>
            <person name="Tang J.D."/>
            <person name="Perkins A.D."/>
            <person name="Sonstegard T.S."/>
            <person name="Schroeder S.G."/>
            <person name="Burgess S.C."/>
            <person name="Diehl S.V."/>
        </authorList>
    </citation>
    <scope>NUCLEOTIDE SEQUENCE [LARGE SCALE GENOMIC DNA]</scope>
    <source>
        <strain evidence="16 17">TFFH 294</strain>
    </source>
</reference>
<dbReference type="EMBL" id="HE797167">
    <property type="protein sequence ID" value="CCM04749.1"/>
    <property type="molecule type" value="Genomic_DNA"/>
</dbReference>
<proteinExistence type="inferred from homology"/>
<dbReference type="STRING" id="599839.J4H4C4"/>
<sequence length="275" mass="29840">MSAAVAAPQRTPLRRVSQGSLFRLSRSNAHSDAPYGLGFLEPALAELADEVEALNTNVQGLRSLSDALGTFNESFASWLYVMNMNALTVDWPQAPTYASYKLAARRAEEDAAAAMDALRTAQATPRPQSPDAPSVSKESTASLSDETGNDTTFATTTNATTVSMGSKVPMKKVQKGKPKLTTKEKKERGLLVDKVVTSLPLEFRGNDPNLRRHIETVIEGFLDRPGRGVGIAELIKPPDLSQVRVNKCLIALVNRKVVRKDNSTGAVLYHWHGIP</sequence>
<accession>J4H4C4</accession>
<dbReference type="PANTHER" id="PTHR28113:SF1">
    <property type="entry name" value="DASH COMPLEX SUBUNIT DAM1"/>
    <property type="match status" value="1"/>
</dbReference>
<evidence type="ECO:0000256" key="5">
    <source>
        <dbReference type="ARBA" id="ARBA00020497"/>
    </source>
</evidence>
<dbReference type="OrthoDB" id="5586015at2759"/>
<protein>
    <recommendedName>
        <fullName evidence="5">DASH complex subunit DAM1</fullName>
    </recommendedName>
    <alternativeName>
        <fullName evidence="14">Outer kinetochore protein DAM1</fullName>
    </alternativeName>
</protein>
<feature type="compositionally biased region" description="Low complexity" evidence="15">
    <location>
        <begin position="149"/>
        <end position="161"/>
    </location>
</feature>